<evidence type="ECO:0000313" key="1">
    <source>
        <dbReference type="EMBL" id="PQJ29984.1"/>
    </source>
</evidence>
<organism evidence="1 2">
    <name type="scientific">Rubritalea profundi</name>
    <dbReference type="NCBI Taxonomy" id="1658618"/>
    <lineage>
        <taxon>Bacteria</taxon>
        <taxon>Pseudomonadati</taxon>
        <taxon>Verrucomicrobiota</taxon>
        <taxon>Verrucomicrobiia</taxon>
        <taxon>Verrucomicrobiales</taxon>
        <taxon>Rubritaleaceae</taxon>
        <taxon>Rubritalea</taxon>
    </lineage>
</organism>
<proteinExistence type="predicted"/>
<accession>A0A2S7U6I0</accession>
<dbReference type="Proteomes" id="UP000239907">
    <property type="component" value="Unassembled WGS sequence"/>
</dbReference>
<dbReference type="AlphaFoldDB" id="A0A2S7U6I0"/>
<dbReference type="EMBL" id="MQWA01000001">
    <property type="protein sequence ID" value="PQJ29984.1"/>
    <property type="molecule type" value="Genomic_DNA"/>
</dbReference>
<dbReference type="OrthoDB" id="196212at2"/>
<gene>
    <name evidence="1" type="ORF">BSZ32_16855</name>
</gene>
<evidence type="ECO:0008006" key="3">
    <source>
        <dbReference type="Google" id="ProtNLM"/>
    </source>
</evidence>
<comment type="caution">
    <text evidence="1">The sequence shown here is derived from an EMBL/GenBank/DDBJ whole genome shotgun (WGS) entry which is preliminary data.</text>
</comment>
<sequence>MDAQVIDQVPIHELACGPVALLNAYQFSSDDWRGSTRKMTGSPQEKFHYFTKTYCSRFSRNAYMKRRWDDKNGIRPDDLTEAINELHKKAHLPTVRLERLFLTKDQTHRELLVKLHASITQSLKNGFPPLLYISRFVKITSATGGHRWSEVSSHFITITSTPQKLEPDSRSCSFSCVDPWGGRKGCTSFTISESTFFANDITNRKNKQLRKNPTLVVPRNAFGVGASFVASNLPQVVATTHLLVAESAPTAIAP</sequence>
<reference evidence="1 2" key="1">
    <citation type="submission" date="2016-12" db="EMBL/GenBank/DDBJ databases">
        <title>Study of bacterial adaptation to deep sea.</title>
        <authorList>
            <person name="Song J."/>
            <person name="Yoshizawa S."/>
            <person name="Kogure K."/>
        </authorList>
    </citation>
    <scope>NUCLEOTIDE SEQUENCE [LARGE SCALE GENOMIC DNA]</scope>
    <source>
        <strain evidence="1 2">SAORIC-165</strain>
    </source>
</reference>
<name>A0A2S7U6I0_9BACT</name>
<protein>
    <recommendedName>
        <fullName evidence="3">Peptidase C39-like domain-containing protein</fullName>
    </recommendedName>
</protein>
<keyword evidence="2" id="KW-1185">Reference proteome</keyword>
<evidence type="ECO:0000313" key="2">
    <source>
        <dbReference type="Proteomes" id="UP000239907"/>
    </source>
</evidence>
<dbReference type="RefSeq" id="WP_105044499.1">
    <property type="nucleotide sequence ID" value="NZ_MQWA01000001.1"/>
</dbReference>